<accession>A0AAN7K4K3</accession>
<dbReference type="AlphaFoldDB" id="A0AAN7K4K3"/>
<protein>
    <submittedName>
        <fullName evidence="2">Uncharacterized protein</fullName>
    </submittedName>
</protein>
<feature type="region of interest" description="Disordered" evidence="1">
    <location>
        <begin position="65"/>
        <end position="99"/>
    </location>
</feature>
<reference evidence="2 3" key="1">
    <citation type="journal article" date="2023" name="Hortic Res">
        <title>Pangenome of water caltrop reveals structural variations and asymmetric subgenome divergence after allopolyploidization.</title>
        <authorList>
            <person name="Zhang X."/>
            <person name="Chen Y."/>
            <person name="Wang L."/>
            <person name="Yuan Y."/>
            <person name="Fang M."/>
            <person name="Shi L."/>
            <person name="Lu R."/>
            <person name="Comes H.P."/>
            <person name="Ma Y."/>
            <person name="Chen Y."/>
            <person name="Huang G."/>
            <person name="Zhou Y."/>
            <person name="Zheng Z."/>
            <person name="Qiu Y."/>
        </authorList>
    </citation>
    <scope>NUCLEOTIDE SEQUENCE [LARGE SCALE GENOMIC DNA]</scope>
    <source>
        <tissue evidence="2">Roots</tissue>
    </source>
</reference>
<evidence type="ECO:0000313" key="2">
    <source>
        <dbReference type="EMBL" id="KAK4757418.1"/>
    </source>
</evidence>
<comment type="caution">
    <text evidence="2">The sequence shown here is derived from an EMBL/GenBank/DDBJ whole genome shotgun (WGS) entry which is preliminary data.</text>
</comment>
<keyword evidence="3" id="KW-1185">Reference proteome</keyword>
<sequence length="99" mass="11461">MSLLCPVPELFIYFLPKTKSSSSYWKLHRSFYLYLSSSSITNRNRSLKLSNALYTDHVSKLPPRTVEQDPVSLLNERIRRDHSKRDGSSIRPAMESDEA</sequence>
<feature type="compositionally biased region" description="Basic and acidic residues" evidence="1">
    <location>
        <begin position="76"/>
        <end position="88"/>
    </location>
</feature>
<evidence type="ECO:0000256" key="1">
    <source>
        <dbReference type="SAM" id="MobiDB-lite"/>
    </source>
</evidence>
<organism evidence="2 3">
    <name type="scientific">Trapa incisa</name>
    <dbReference type="NCBI Taxonomy" id="236973"/>
    <lineage>
        <taxon>Eukaryota</taxon>
        <taxon>Viridiplantae</taxon>
        <taxon>Streptophyta</taxon>
        <taxon>Embryophyta</taxon>
        <taxon>Tracheophyta</taxon>
        <taxon>Spermatophyta</taxon>
        <taxon>Magnoliopsida</taxon>
        <taxon>eudicotyledons</taxon>
        <taxon>Gunneridae</taxon>
        <taxon>Pentapetalae</taxon>
        <taxon>rosids</taxon>
        <taxon>malvids</taxon>
        <taxon>Myrtales</taxon>
        <taxon>Lythraceae</taxon>
        <taxon>Trapa</taxon>
    </lineage>
</organism>
<dbReference type="EMBL" id="JAXIOK010000012">
    <property type="protein sequence ID" value="KAK4757418.1"/>
    <property type="molecule type" value="Genomic_DNA"/>
</dbReference>
<name>A0AAN7K4K3_9MYRT</name>
<gene>
    <name evidence="2" type="ORF">SAY87_018719</name>
</gene>
<evidence type="ECO:0000313" key="3">
    <source>
        <dbReference type="Proteomes" id="UP001345219"/>
    </source>
</evidence>
<proteinExistence type="predicted"/>
<dbReference type="Proteomes" id="UP001345219">
    <property type="component" value="Chromosome 15"/>
</dbReference>